<keyword evidence="4" id="KW-0406">Ion transport</keyword>
<reference evidence="12" key="3">
    <citation type="submission" date="2025-09" db="UniProtKB">
        <authorList>
            <consortium name="Ensembl"/>
        </authorList>
    </citation>
    <scope>IDENTIFICATION</scope>
</reference>
<dbReference type="GO" id="GO:0005262">
    <property type="term" value="F:calcium channel activity"/>
    <property type="evidence" value="ECO:0007669"/>
    <property type="project" value="TreeGrafter"/>
</dbReference>
<dbReference type="GO" id="GO:0005886">
    <property type="term" value="C:plasma membrane"/>
    <property type="evidence" value="ECO:0007669"/>
    <property type="project" value="TreeGrafter"/>
</dbReference>
<accession>A0A672GZ89</accession>
<keyword evidence="3" id="KW-0050">Antiport</keyword>
<evidence type="ECO:0000256" key="5">
    <source>
        <dbReference type="ARBA" id="ARBA00022692"/>
    </source>
</evidence>
<organism evidence="12 13">
    <name type="scientific">Salarias fasciatus</name>
    <name type="common">Jewelled blenny</name>
    <name type="synonym">Blennius fasciatus</name>
    <dbReference type="NCBI Taxonomy" id="181472"/>
    <lineage>
        <taxon>Eukaryota</taxon>
        <taxon>Metazoa</taxon>
        <taxon>Chordata</taxon>
        <taxon>Craniata</taxon>
        <taxon>Vertebrata</taxon>
        <taxon>Euteleostomi</taxon>
        <taxon>Actinopterygii</taxon>
        <taxon>Neopterygii</taxon>
        <taxon>Teleostei</taxon>
        <taxon>Neoteleostei</taxon>
        <taxon>Acanthomorphata</taxon>
        <taxon>Ovalentaria</taxon>
        <taxon>Blenniimorphae</taxon>
        <taxon>Blenniiformes</taxon>
        <taxon>Blennioidei</taxon>
        <taxon>Blenniidae</taxon>
        <taxon>Salariinae</taxon>
        <taxon>Salarias</taxon>
    </lineage>
</organism>
<dbReference type="FunFam" id="1.20.1420.30:FF:000005">
    <property type="entry name" value="sodium/potassium/calcium exchanger 3 isoform X1"/>
    <property type="match status" value="1"/>
</dbReference>
<evidence type="ECO:0000313" key="12">
    <source>
        <dbReference type="Ensembl" id="ENSSFAP00005016869.1"/>
    </source>
</evidence>
<dbReference type="FunCoup" id="A0A672GZ89">
    <property type="interactions" value="259"/>
</dbReference>
<comment type="catalytic activity">
    <reaction evidence="8">
        <text>Ca(2+)(out) + K(+)(out) + 4 Na(+)(in) = Ca(2+)(in) + K(+)(in) + 4 Na(+)(out)</text>
        <dbReference type="Rhea" id="RHEA:69967"/>
        <dbReference type="ChEBI" id="CHEBI:29101"/>
        <dbReference type="ChEBI" id="CHEBI:29103"/>
        <dbReference type="ChEBI" id="CHEBI:29108"/>
    </reaction>
</comment>
<evidence type="ECO:0000259" key="11">
    <source>
        <dbReference type="Pfam" id="PF01699"/>
    </source>
</evidence>
<reference evidence="12" key="2">
    <citation type="submission" date="2025-08" db="UniProtKB">
        <authorList>
            <consortium name="Ensembl"/>
        </authorList>
    </citation>
    <scope>IDENTIFICATION</scope>
</reference>
<dbReference type="PANTHER" id="PTHR10846">
    <property type="entry name" value="SODIUM/POTASSIUM/CALCIUM EXCHANGER"/>
    <property type="match status" value="1"/>
</dbReference>
<dbReference type="Pfam" id="PF01699">
    <property type="entry name" value="Na_Ca_ex"/>
    <property type="match status" value="2"/>
</dbReference>
<proteinExistence type="inferred from homology"/>
<keyword evidence="10" id="KW-0732">Signal</keyword>
<feature type="transmembrane region" description="Helical" evidence="9">
    <location>
        <begin position="370"/>
        <end position="393"/>
    </location>
</feature>
<evidence type="ECO:0000256" key="9">
    <source>
        <dbReference type="SAM" id="Phobius"/>
    </source>
</evidence>
<evidence type="ECO:0000256" key="2">
    <source>
        <dbReference type="ARBA" id="ARBA00005364"/>
    </source>
</evidence>
<evidence type="ECO:0000256" key="8">
    <source>
        <dbReference type="ARBA" id="ARBA00033627"/>
    </source>
</evidence>
<dbReference type="Proteomes" id="UP000472267">
    <property type="component" value="Chromosome 15"/>
</dbReference>
<feature type="domain" description="Sodium/calcium exchanger membrane region" evidence="11">
    <location>
        <begin position="85"/>
        <end position="205"/>
    </location>
</feature>
<dbReference type="NCBIfam" id="TIGR00367">
    <property type="entry name" value="calcium/sodium antiporter"/>
    <property type="match status" value="1"/>
</dbReference>
<feature type="signal peptide" evidence="10">
    <location>
        <begin position="1"/>
        <end position="18"/>
    </location>
</feature>
<gene>
    <name evidence="12" type="primary">slc24a4b</name>
</gene>
<evidence type="ECO:0000256" key="10">
    <source>
        <dbReference type="SAM" id="SignalP"/>
    </source>
</evidence>
<dbReference type="GO" id="GO:0008273">
    <property type="term" value="F:calcium, potassium:sodium antiporter activity"/>
    <property type="evidence" value="ECO:0007669"/>
    <property type="project" value="TreeGrafter"/>
</dbReference>
<keyword evidence="4" id="KW-0813">Transport</keyword>
<keyword evidence="7 9" id="KW-0472">Membrane</keyword>
<evidence type="ECO:0000256" key="1">
    <source>
        <dbReference type="ARBA" id="ARBA00004141"/>
    </source>
</evidence>
<feature type="transmembrane region" description="Helical" evidence="9">
    <location>
        <begin position="478"/>
        <end position="496"/>
    </location>
</feature>
<feature type="chain" id="PRO_5025601211" evidence="10">
    <location>
        <begin position="19"/>
        <end position="539"/>
    </location>
</feature>
<keyword evidence="6 9" id="KW-1133">Transmembrane helix</keyword>
<evidence type="ECO:0000256" key="3">
    <source>
        <dbReference type="ARBA" id="ARBA00022449"/>
    </source>
</evidence>
<feature type="transmembrane region" description="Helical" evidence="9">
    <location>
        <begin position="440"/>
        <end position="458"/>
    </location>
</feature>
<reference evidence="12" key="1">
    <citation type="submission" date="2019-06" db="EMBL/GenBank/DDBJ databases">
        <authorList>
            <consortium name="Wellcome Sanger Institute Data Sharing"/>
        </authorList>
    </citation>
    <scope>NUCLEOTIDE SEQUENCE [LARGE SCALE GENOMIC DNA]</scope>
</reference>
<keyword evidence="4" id="KW-0109">Calcium transport</keyword>
<feature type="transmembrane region" description="Helical" evidence="9">
    <location>
        <begin position="505"/>
        <end position="523"/>
    </location>
</feature>
<protein>
    <submittedName>
        <fullName evidence="12">Solute carrier family 24 member 4b</fullName>
    </submittedName>
</protein>
<comment type="similarity">
    <text evidence="2">Belongs to the Ca(2+):cation antiporter (CaCA) (TC 2.A.19) family. SLC24A subfamily.</text>
</comment>
<dbReference type="GO" id="GO:0006874">
    <property type="term" value="P:intracellular calcium ion homeostasis"/>
    <property type="evidence" value="ECO:0007669"/>
    <property type="project" value="TreeGrafter"/>
</dbReference>
<feature type="transmembrane region" description="Helical" evidence="9">
    <location>
        <begin position="405"/>
        <end position="428"/>
    </location>
</feature>
<name>A0A672GZ89_SALFA</name>
<dbReference type="InterPro" id="IPR004481">
    <property type="entry name" value="K/Na/Ca-exchanger"/>
</dbReference>
<dbReference type="InterPro" id="IPR004837">
    <property type="entry name" value="NaCa_Exmemb"/>
</dbReference>
<dbReference type="InterPro" id="IPR044880">
    <property type="entry name" value="NCX_ion-bd_dom_sf"/>
</dbReference>
<feature type="transmembrane region" description="Helical" evidence="9">
    <location>
        <begin position="189"/>
        <end position="209"/>
    </location>
</feature>
<feature type="transmembrane region" description="Helical" evidence="9">
    <location>
        <begin position="80"/>
        <end position="99"/>
    </location>
</feature>
<evidence type="ECO:0000256" key="4">
    <source>
        <dbReference type="ARBA" id="ARBA00022568"/>
    </source>
</evidence>
<evidence type="ECO:0000313" key="13">
    <source>
        <dbReference type="Proteomes" id="UP000472267"/>
    </source>
</evidence>
<dbReference type="OMA" id="LFGSWGH"/>
<dbReference type="FunFam" id="1.20.1420.30:FF:000037">
    <property type="entry name" value="Predicted protein"/>
    <property type="match status" value="1"/>
</dbReference>
<dbReference type="AlphaFoldDB" id="A0A672GZ89"/>
<feature type="domain" description="Sodium/calcium exchanger membrane region" evidence="11">
    <location>
        <begin position="372"/>
        <end position="522"/>
    </location>
</feature>
<keyword evidence="13" id="KW-1185">Reference proteome</keyword>
<keyword evidence="5 9" id="KW-0812">Transmembrane</keyword>
<evidence type="ECO:0000256" key="6">
    <source>
        <dbReference type="ARBA" id="ARBA00022989"/>
    </source>
</evidence>
<comment type="subcellular location">
    <subcellularLocation>
        <location evidence="1">Membrane</location>
        <topology evidence="1">Multi-pass membrane protein</topology>
    </subcellularLocation>
</comment>
<dbReference type="InParanoid" id="A0A672GZ89"/>
<feature type="transmembrane region" description="Helical" evidence="9">
    <location>
        <begin position="158"/>
        <end position="182"/>
    </location>
</feature>
<dbReference type="Gene3D" id="1.20.1420.30">
    <property type="entry name" value="NCX, central ion-binding region"/>
    <property type="match status" value="2"/>
</dbReference>
<sequence>MLLVQVCFICSVLFVAWGMSAVLTKTGHGMMVEGHPDPERWGRRLMASASENQTEKNCSEPAIHEFPNDLFTNDERKSGAIMLHIVATLYMFLALAITCDEYFVTSLEKICEKLDLSEDVAGATFMAAGSSAPELFASVIGVFITHGDVGVGTIVGSAVFNILCIIGVCGIFAGQVVILTWWAVFRDSFYYILSVVALIAVIIFCSSTTRRLFGKFPLELSCGIISVIIPSVKPTKAYSRGSVVMVDEIMNASPSKFRFPEAGLRVMVTSHFGPKTRLRMASRLIITEVQRPLVQAANGVETQVIDGKVEIENGNVPEDKPTEAEENDTISPFHLPKGIGSKVKWLLSWPLLLLLYLTVPNCAKPRWEKYFMLSFVLSTVWIAVFSYLMVWMVTIIGYTLGIPDVIMGITFLAAGTSVPDCIASLIVARQGLGDMAVSNTIGSNVFDILVGLGVPWAIQTMCVSYGSEVMINSRGLVYSVVLLLGSVALTVLGIHVNKWQLDVRLGIYVLVLYAVFLCFSIMIEYNVFTFVNLPMCIED</sequence>
<dbReference type="PANTHER" id="PTHR10846:SF21">
    <property type="entry name" value="SODIUM_POTASSIUM_CALCIUM EXCHANGER 4"/>
    <property type="match status" value="1"/>
</dbReference>
<keyword evidence="4" id="KW-0106">Calcium</keyword>
<dbReference type="Ensembl" id="ENSSFAT00005017529.1">
    <property type="protein sequence ID" value="ENSSFAP00005016869.1"/>
    <property type="gene ID" value="ENSSFAG00005008934.1"/>
</dbReference>
<evidence type="ECO:0000256" key="7">
    <source>
        <dbReference type="ARBA" id="ARBA00023136"/>
    </source>
</evidence>